<dbReference type="InterPro" id="IPR045851">
    <property type="entry name" value="AMP-bd_C_sf"/>
</dbReference>
<dbReference type="RefSeq" id="WP_329407627.1">
    <property type="nucleotide sequence ID" value="NZ_CP109441.1"/>
</dbReference>
<feature type="domain" description="AMP-binding enzyme C-terminal" evidence="4">
    <location>
        <begin position="462"/>
        <end position="537"/>
    </location>
</feature>
<dbReference type="EMBL" id="CP109441">
    <property type="protein sequence ID" value="WUV44638.1"/>
    <property type="molecule type" value="Genomic_DNA"/>
</dbReference>
<dbReference type="InterPro" id="IPR042099">
    <property type="entry name" value="ANL_N_sf"/>
</dbReference>
<evidence type="ECO:0000256" key="1">
    <source>
        <dbReference type="ARBA" id="ARBA00006432"/>
    </source>
</evidence>
<sequence>MTLSAVAILNRLEIAAEDVRAVVRLHRSGVIDLTRPDRVLRTTRNNKTYGPQATLIMKAALEHPDAPAVADERGVLTYRELDEQSNALANALLVQGLRPGSVVAVLARDHRGLILAISAAGRAGFRLAMMNTGFAKPQFAEVCKRENVRAVLHDSEFNDLLDALPPELPRVLTWLDDGHGVPAGARTLDELIVGGDSSLPPSPARPGGFIILTSGTTGLPKGAPRTKLTPLVSALFVDRIPFPRRSAVVVVSPLFHATGFGMWSVATALVNKTVTQRRFDAESTLRLLAEHRAGMLVAVPTMLHRMVSLPPEVLARYNLSALRVIVVAGSALSPELAARVQDTFGEVLYNLYGSTEVAIASVAQPDELRKAPGTVGRPPVTTRIALFDDDDRRIEGVNVKGRVFVRSGAPFEGYTDGRHKQIIDGYMSTGDMGHFDPDGLLFIDGRDDDMIVSGGENVYPLEVENLLAELPGVDDVAVIGVDDSEFGKRLRAVIVPAVGAELDAQAVKDHVKSNLARYKVPRDVVFIDELARNATGKVLRRKLEELDFA</sequence>
<comment type="similarity">
    <text evidence="1">Belongs to the ATP-dependent AMP-binding enzyme family.</text>
</comment>
<dbReference type="SUPFAM" id="SSF56801">
    <property type="entry name" value="Acetyl-CoA synthetase-like"/>
    <property type="match status" value="1"/>
</dbReference>
<dbReference type="InterPro" id="IPR000873">
    <property type="entry name" value="AMP-dep_synth/lig_dom"/>
</dbReference>
<dbReference type="PANTHER" id="PTHR43201">
    <property type="entry name" value="ACYL-COA SYNTHETASE"/>
    <property type="match status" value="1"/>
</dbReference>
<dbReference type="Proteomes" id="UP001432062">
    <property type="component" value="Chromosome"/>
</dbReference>
<keyword evidence="6" id="KW-1185">Reference proteome</keyword>
<evidence type="ECO:0000313" key="5">
    <source>
        <dbReference type="EMBL" id="WUV44638.1"/>
    </source>
</evidence>
<proteinExistence type="inferred from homology"/>
<dbReference type="Gene3D" id="3.40.50.12780">
    <property type="entry name" value="N-terminal domain of ligase-like"/>
    <property type="match status" value="1"/>
</dbReference>
<dbReference type="PROSITE" id="PS00455">
    <property type="entry name" value="AMP_BINDING"/>
    <property type="match status" value="1"/>
</dbReference>
<organism evidence="5 6">
    <name type="scientific">Nocardia vinacea</name>
    <dbReference type="NCBI Taxonomy" id="96468"/>
    <lineage>
        <taxon>Bacteria</taxon>
        <taxon>Bacillati</taxon>
        <taxon>Actinomycetota</taxon>
        <taxon>Actinomycetes</taxon>
        <taxon>Mycobacteriales</taxon>
        <taxon>Nocardiaceae</taxon>
        <taxon>Nocardia</taxon>
    </lineage>
</organism>
<dbReference type="Pfam" id="PF13193">
    <property type="entry name" value="AMP-binding_C"/>
    <property type="match status" value="1"/>
</dbReference>
<protein>
    <submittedName>
        <fullName evidence="5">Acyl-CoA synthetase</fullName>
    </submittedName>
</protein>
<dbReference type="Gene3D" id="3.30.300.30">
    <property type="match status" value="1"/>
</dbReference>
<evidence type="ECO:0000256" key="2">
    <source>
        <dbReference type="ARBA" id="ARBA00022598"/>
    </source>
</evidence>
<feature type="domain" description="AMP-dependent synthetase/ligase" evidence="3">
    <location>
        <begin position="59"/>
        <end position="414"/>
    </location>
</feature>
<evidence type="ECO:0000259" key="3">
    <source>
        <dbReference type="Pfam" id="PF00501"/>
    </source>
</evidence>
<gene>
    <name evidence="5" type="ORF">OG563_36565</name>
</gene>
<evidence type="ECO:0000259" key="4">
    <source>
        <dbReference type="Pfam" id="PF13193"/>
    </source>
</evidence>
<dbReference type="InterPro" id="IPR025110">
    <property type="entry name" value="AMP-bd_C"/>
</dbReference>
<keyword evidence="2" id="KW-0436">Ligase</keyword>
<name>A0ABZ1YNH9_9NOCA</name>
<dbReference type="CDD" id="cd04433">
    <property type="entry name" value="AFD_class_I"/>
    <property type="match status" value="1"/>
</dbReference>
<dbReference type="Pfam" id="PF00501">
    <property type="entry name" value="AMP-binding"/>
    <property type="match status" value="1"/>
</dbReference>
<dbReference type="InterPro" id="IPR020845">
    <property type="entry name" value="AMP-binding_CS"/>
</dbReference>
<evidence type="ECO:0000313" key="6">
    <source>
        <dbReference type="Proteomes" id="UP001432062"/>
    </source>
</evidence>
<reference evidence="5" key="1">
    <citation type="submission" date="2022-10" db="EMBL/GenBank/DDBJ databases">
        <title>The complete genomes of actinobacterial strains from the NBC collection.</title>
        <authorList>
            <person name="Joergensen T.S."/>
            <person name="Alvarez Arevalo M."/>
            <person name="Sterndorff E.B."/>
            <person name="Faurdal D."/>
            <person name="Vuksanovic O."/>
            <person name="Mourched A.-S."/>
            <person name="Charusanti P."/>
            <person name="Shaw S."/>
            <person name="Blin K."/>
            <person name="Weber T."/>
        </authorList>
    </citation>
    <scope>NUCLEOTIDE SEQUENCE</scope>
    <source>
        <strain evidence="5">NBC_01482</strain>
    </source>
</reference>
<accession>A0ABZ1YNH9</accession>
<dbReference type="PANTHER" id="PTHR43201:SF5">
    <property type="entry name" value="MEDIUM-CHAIN ACYL-COA LIGASE ACSF2, MITOCHONDRIAL"/>
    <property type="match status" value="1"/>
</dbReference>